<dbReference type="Pfam" id="PF00528">
    <property type="entry name" value="BPD_transp_1"/>
    <property type="match status" value="1"/>
</dbReference>
<feature type="transmembrane region" description="Helical" evidence="7">
    <location>
        <begin position="182"/>
        <end position="203"/>
    </location>
</feature>
<dbReference type="GO" id="GO:0055085">
    <property type="term" value="P:transmembrane transport"/>
    <property type="evidence" value="ECO:0007669"/>
    <property type="project" value="InterPro"/>
</dbReference>
<accession>A0A1N6ZB74</accession>
<feature type="transmembrane region" description="Helical" evidence="7">
    <location>
        <begin position="138"/>
        <end position="161"/>
    </location>
</feature>
<keyword evidence="4 7" id="KW-0812">Transmembrane</keyword>
<evidence type="ECO:0000256" key="4">
    <source>
        <dbReference type="ARBA" id="ARBA00022692"/>
    </source>
</evidence>
<feature type="transmembrane region" description="Helical" evidence="7">
    <location>
        <begin position="12"/>
        <end position="31"/>
    </location>
</feature>
<protein>
    <submittedName>
        <fullName evidence="9">Carbohydrate ABC transporter membrane protein 2, CUT1 family</fullName>
    </submittedName>
</protein>
<feature type="domain" description="ABC transmembrane type-1" evidence="8">
    <location>
        <begin position="70"/>
        <end position="260"/>
    </location>
</feature>
<gene>
    <name evidence="9" type="ORF">SAMN05421834_11726</name>
</gene>
<feature type="transmembrane region" description="Helical" evidence="7">
    <location>
        <begin position="66"/>
        <end position="93"/>
    </location>
</feature>
<dbReference type="PROSITE" id="PS50928">
    <property type="entry name" value="ABC_TM1"/>
    <property type="match status" value="1"/>
</dbReference>
<dbReference type="Proteomes" id="UP000185669">
    <property type="component" value="Unassembled WGS sequence"/>
</dbReference>
<dbReference type="STRING" id="56779.SAMN05421834_11726"/>
<dbReference type="AlphaFoldDB" id="A0A1N6ZB74"/>
<dbReference type="PANTHER" id="PTHR43744">
    <property type="entry name" value="ABC TRANSPORTER PERMEASE PROTEIN MG189-RELATED-RELATED"/>
    <property type="match status" value="1"/>
</dbReference>
<organism evidence="9 10">
    <name type="scientific">Halanaerobium kushneri</name>
    <dbReference type="NCBI Taxonomy" id="56779"/>
    <lineage>
        <taxon>Bacteria</taxon>
        <taxon>Bacillati</taxon>
        <taxon>Bacillota</taxon>
        <taxon>Clostridia</taxon>
        <taxon>Halanaerobiales</taxon>
        <taxon>Halanaerobiaceae</taxon>
        <taxon>Halanaerobium</taxon>
    </lineage>
</organism>
<keyword evidence="5 7" id="KW-1133">Transmembrane helix</keyword>
<evidence type="ECO:0000256" key="3">
    <source>
        <dbReference type="ARBA" id="ARBA00022475"/>
    </source>
</evidence>
<comment type="subcellular location">
    <subcellularLocation>
        <location evidence="1 7">Cell membrane</location>
        <topology evidence="1 7">Multi-pass membrane protein</topology>
    </subcellularLocation>
</comment>
<reference evidence="10" key="1">
    <citation type="submission" date="2017-01" db="EMBL/GenBank/DDBJ databases">
        <authorList>
            <person name="Varghese N."/>
            <person name="Submissions S."/>
        </authorList>
    </citation>
    <scope>NUCLEOTIDE SEQUENCE [LARGE SCALE GENOMIC DNA]</scope>
    <source>
        <strain evidence="10">ATCC 700103</strain>
    </source>
</reference>
<evidence type="ECO:0000256" key="6">
    <source>
        <dbReference type="ARBA" id="ARBA00023136"/>
    </source>
</evidence>
<keyword evidence="6 7" id="KW-0472">Membrane</keyword>
<dbReference type="InterPro" id="IPR000515">
    <property type="entry name" value="MetI-like"/>
</dbReference>
<feature type="transmembrane region" description="Helical" evidence="7">
    <location>
        <begin position="105"/>
        <end position="126"/>
    </location>
</feature>
<dbReference type="EMBL" id="FTNC01000017">
    <property type="protein sequence ID" value="SIR24029.1"/>
    <property type="molecule type" value="Genomic_DNA"/>
</dbReference>
<proteinExistence type="inferred from homology"/>
<evidence type="ECO:0000313" key="9">
    <source>
        <dbReference type="EMBL" id="SIR24029.1"/>
    </source>
</evidence>
<keyword evidence="3" id="KW-1003">Cell membrane</keyword>
<name>A0A1N6ZB74_9FIRM</name>
<keyword evidence="10" id="KW-1185">Reference proteome</keyword>
<evidence type="ECO:0000313" key="10">
    <source>
        <dbReference type="Proteomes" id="UP000185669"/>
    </source>
</evidence>
<comment type="similarity">
    <text evidence="7">Belongs to the binding-protein-dependent transport system permease family.</text>
</comment>
<dbReference type="PANTHER" id="PTHR43744:SF12">
    <property type="entry name" value="ABC TRANSPORTER PERMEASE PROTEIN MG189-RELATED"/>
    <property type="match status" value="1"/>
</dbReference>
<evidence type="ECO:0000256" key="7">
    <source>
        <dbReference type="RuleBase" id="RU363032"/>
    </source>
</evidence>
<keyword evidence="2 7" id="KW-0813">Transport</keyword>
<feature type="transmembrane region" description="Helical" evidence="7">
    <location>
        <begin position="238"/>
        <end position="261"/>
    </location>
</feature>
<evidence type="ECO:0000256" key="5">
    <source>
        <dbReference type="ARBA" id="ARBA00022989"/>
    </source>
</evidence>
<evidence type="ECO:0000256" key="1">
    <source>
        <dbReference type="ARBA" id="ARBA00004651"/>
    </source>
</evidence>
<dbReference type="CDD" id="cd06261">
    <property type="entry name" value="TM_PBP2"/>
    <property type="match status" value="1"/>
</dbReference>
<dbReference type="InterPro" id="IPR035906">
    <property type="entry name" value="MetI-like_sf"/>
</dbReference>
<dbReference type="GO" id="GO:0005886">
    <property type="term" value="C:plasma membrane"/>
    <property type="evidence" value="ECO:0007669"/>
    <property type="project" value="UniProtKB-SubCell"/>
</dbReference>
<sequence>MIMINKLKQLVIYIFLSVWLLITGYPLVFLVQNSFKIRMEFFRNPVWSLPEKFTWQNYIEVMKSGFYIYFINSIIVCFISVAIIIIVSALASYAISRIDFKFNKIVYILFLAGMMIPIHSTLIPIYKITLSMGLYDKLSALIGPYVAFSLPISVFILTGFINDIPYELEEAAIIDGASRFRIFRDIILPLVKPAIATVAIYNLTLLWNQFAYALVLTSSPSKRILTLGLFEFQGQHGINIPLTLTALFLSVLPLILLYVFLQEHIIKGMTAGALKG</sequence>
<evidence type="ECO:0000259" key="8">
    <source>
        <dbReference type="PROSITE" id="PS50928"/>
    </source>
</evidence>
<dbReference type="SUPFAM" id="SSF161098">
    <property type="entry name" value="MetI-like"/>
    <property type="match status" value="1"/>
</dbReference>
<dbReference type="Gene3D" id="1.10.3720.10">
    <property type="entry name" value="MetI-like"/>
    <property type="match status" value="1"/>
</dbReference>
<evidence type="ECO:0000256" key="2">
    <source>
        <dbReference type="ARBA" id="ARBA00022448"/>
    </source>
</evidence>